<protein>
    <submittedName>
        <fullName evidence="2">Uncharacterized protein</fullName>
    </submittedName>
</protein>
<dbReference type="Gene3D" id="1.10.443.10">
    <property type="entry name" value="Intergrase catalytic core"/>
    <property type="match status" value="1"/>
</dbReference>
<dbReference type="EMBL" id="CP120943">
    <property type="protein sequence ID" value="WFG00261.1"/>
    <property type="molecule type" value="Genomic_DNA"/>
</dbReference>
<dbReference type="Proteomes" id="UP001218423">
    <property type="component" value="Plasmid pAC1520"/>
</dbReference>
<evidence type="ECO:0000313" key="3">
    <source>
        <dbReference type="Proteomes" id="UP001218423"/>
    </source>
</evidence>
<dbReference type="GO" id="GO:0003677">
    <property type="term" value="F:DNA binding"/>
    <property type="evidence" value="ECO:0007669"/>
    <property type="project" value="InterPro"/>
</dbReference>
<proteinExistence type="predicted"/>
<dbReference type="RefSeq" id="WP_277857207.1">
    <property type="nucleotide sequence ID" value="NZ_CP120943.1"/>
</dbReference>
<organism evidence="2 3">
    <name type="scientific">Aeromonas caviae</name>
    <name type="common">Aeromonas punctata</name>
    <dbReference type="NCBI Taxonomy" id="648"/>
    <lineage>
        <taxon>Bacteria</taxon>
        <taxon>Pseudomonadati</taxon>
        <taxon>Pseudomonadota</taxon>
        <taxon>Gammaproteobacteria</taxon>
        <taxon>Aeromonadales</taxon>
        <taxon>Aeromonadaceae</taxon>
        <taxon>Aeromonas</taxon>
    </lineage>
</organism>
<sequence>MTFDLERLKSLTPLSIDIPKQDEGLQFLPIAPNRPAYLERTQRLLAECNTYHSMSLDIHSMTIDSATLFAQYLNEIKRPSVAPRTWRAYRYCVSNTLGDIMNSLLISRSGVSLANLPKRNARKRSNNCNAARLSKLTDQMRQSTSRYRDISILWLKAGVLTGLRPQEWLTSTIYYEDGEPYLKVRTIVKGIIKNSDSMDIRYIPLQHLNSEDFACVRMLCDAFSNLTENQYAAMYSGCRNFINRASLACFGSDDSVSLYSTRQQFAANLKRSKVAKLAIQYAMGHTNEETQRHHYAGVKNGDLVAFPADECIEINKAKSCEEQ</sequence>
<name>A0AAJ5ZEQ2_AERCA</name>
<dbReference type="GO" id="GO:0006310">
    <property type="term" value="P:DNA recombination"/>
    <property type="evidence" value="ECO:0007669"/>
    <property type="project" value="UniProtKB-KW"/>
</dbReference>
<reference evidence="2" key="1">
    <citation type="submission" date="2023-03" db="EMBL/GenBank/DDBJ databases">
        <title>Aeromonas caviae strain AC1520.</title>
        <authorList>
            <person name="Xie T."/>
            <person name="Zhang Q."/>
            <person name="Deng J."/>
            <person name="Li X."/>
        </authorList>
    </citation>
    <scope>NUCLEOTIDE SEQUENCE</scope>
    <source>
        <strain evidence="2">AC1520</strain>
        <plasmid evidence="2">pAC1520</plasmid>
    </source>
</reference>
<accession>A0AAJ5ZEQ2</accession>
<dbReference type="InterPro" id="IPR011010">
    <property type="entry name" value="DNA_brk_join_enz"/>
</dbReference>
<dbReference type="InterPro" id="IPR013762">
    <property type="entry name" value="Integrase-like_cat_sf"/>
</dbReference>
<geneLocation type="plasmid" evidence="2 3">
    <name>pAC1520</name>
</geneLocation>
<evidence type="ECO:0000256" key="1">
    <source>
        <dbReference type="ARBA" id="ARBA00023172"/>
    </source>
</evidence>
<keyword evidence="1" id="KW-0233">DNA recombination</keyword>
<dbReference type="SUPFAM" id="SSF56349">
    <property type="entry name" value="DNA breaking-rejoining enzymes"/>
    <property type="match status" value="1"/>
</dbReference>
<evidence type="ECO:0000313" key="2">
    <source>
        <dbReference type="EMBL" id="WFG00261.1"/>
    </source>
</evidence>
<gene>
    <name evidence="2" type="ORF">P5S46_21100</name>
</gene>
<keyword evidence="2" id="KW-0614">Plasmid</keyword>
<dbReference type="GO" id="GO:0015074">
    <property type="term" value="P:DNA integration"/>
    <property type="evidence" value="ECO:0007669"/>
    <property type="project" value="InterPro"/>
</dbReference>
<dbReference type="AlphaFoldDB" id="A0AAJ5ZEQ2"/>